<comment type="domain">
    <text evidence="8">The N-terminal domain determines nucleotide recognition and specific binding, while the C-terminal domain determines the specific binding to the target protein.</text>
</comment>
<proteinExistence type="inferred from homology"/>
<comment type="caution">
    <text evidence="8">Lacks conserved residue(s) required for the propagation of feature annotation.</text>
</comment>
<feature type="binding site" evidence="8">
    <location>
        <begin position="9"/>
        <end position="11"/>
    </location>
    <ligand>
        <name>GTP</name>
        <dbReference type="ChEBI" id="CHEBI:37565"/>
    </ligand>
</feature>
<dbReference type="AlphaFoldDB" id="A4U1J7"/>
<evidence type="ECO:0000256" key="3">
    <source>
        <dbReference type="ARBA" id="ARBA00022723"/>
    </source>
</evidence>
<keyword evidence="5 8" id="KW-0460">Magnesium</keyword>
<evidence type="ECO:0000256" key="1">
    <source>
        <dbReference type="ARBA" id="ARBA00022490"/>
    </source>
</evidence>
<evidence type="ECO:0000259" key="9">
    <source>
        <dbReference type="Pfam" id="PF12804"/>
    </source>
</evidence>
<dbReference type="GO" id="GO:0005525">
    <property type="term" value="F:GTP binding"/>
    <property type="evidence" value="ECO:0007669"/>
    <property type="project" value="UniProtKB-UniRule"/>
</dbReference>
<keyword evidence="4 8" id="KW-0547">Nucleotide-binding</keyword>
<dbReference type="PANTHER" id="PTHR19136">
    <property type="entry name" value="MOLYBDENUM COFACTOR GUANYLYLTRANSFERASE"/>
    <property type="match status" value="1"/>
</dbReference>
<evidence type="ECO:0000256" key="6">
    <source>
        <dbReference type="ARBA" id="ARBA00023134"/>
    </source>
</evidence>
<dbReference type="RefSeq" id="WP_106001836.1">
    <property type="nucleotide sequence ID" value="NZ_CP027527.1"/>
</dbReference>
<dbReference type="GO" id="GO:0046872">
    <property type="term" value="F:metal ion binding"/>
    <property type="evidence" value="ECO:0007669"/>
    <property type="project" value="UniProtKB-KW"/>
</dbReference>
<dbReference type="GO" id="GO:0061603">
    <property type="term" value="F:molybdenum cofactor guanylyltransferase activity"/>
    <property type="evidence" value="ECO:0007669"/>
    <property type="project" value="UniProtKB-EC"/>
</dbReference>
<reference evidence="10" key="1">
    <citation type="journal article" date="2007" name="J. Bacteriol.">
        <title>Comparative genome analysis of four magnetotactic bacteria reveals a complex set of group-specific genes implicated in magnetosome biomineralization and function.</title>
        <authorList>
            <person name="Richter M."/>
            <person name="Kube M."/>
            <person name="Bazylinski D.A."/>
            <person name="Lombardot T."/>
            <person name="Gloeckner F.O."/>
            <person name="Reinhardt R."/>
            <person name="Schueler D."/>
        </authorList>
    </citation>
    <scope>NUCLEOTIDE SEQUENCE</scope>
    <source>
        <strain evidence="10">MSR-1</strain>
    </source>
</reference>
<feature type="binding site" evidence="8">
    <location>
        <position position="22"/>
    </location>
    <ligand>
        <name>GTP</name>
        <dbReference type="ChEBI" id="CHEBI:37565"/>
    </ligand>
</feature>
<dbReference type="CDD" id="cd02503">
    <property type="entry name" value="MobA"/>
    <property type="match status" value="1"/>
</dbReference>
<gene>
    <name evidence="8 10" type="primary">mobA</name>
    <name evidence="10" type="ORF">MGR_3107</name>
</gene>
<keyword evidence="7 8" id="KW-0501">Molybdenum cofactor biosynthesis</keyword>
<dbReference type="InterPro" id="IPR025877">
    <property type="entry name" value="MobA-like_NTP_Trfase"/>
</dbReference>
<keyword evidence="1 8" id="KW-0963">Cytoplasm</keyword>
<dbReference type="Gene3D" id="3.90.550.10">
    <property type="entry name" value="Spore Coat Polysaccharide Biosynthesis Protein SpsA, Chain A"/>
    <property type="match status" value="1"/>
</dbReference>
<comment type="similarity">
    <text evidence="8">Belongs to the MobA family.</text>
</comment>
<dbReference type="InterPro" id="IPR029044">
    <property type="entry name" value="Nucleotide-diphossugar_trans"/>
</dbReference>
<keyword evidence="6 8" id="KW-0342">GTP-binding</keyword>
<keyword evidence="2 8" id="KW-0808">Transferase</keyword>
<evidence type="ECO:0000256" key="4">
    <source>
        <dbReference type="ARBA" id="ARBA00022741"/>
    </source>
</evidence>
<feature type="binding site" evidence="8">
    <location>
        <position position="68"/>
    </location>
    <ligand>
        <name>GTP</name>
        <dbReference type="ChEBI" id="CHEBI:37565"/>
    </ligand>
</feature>
<sequence>MKPLAGIILAGGLARRMGGGDKPLREVAGISLLQRVIDRLLPQVQCLALSANGPADRFAPFGLPVIADVIPGHLGPLAGILSGLYRAKAQGLEYCLSAAGDTPLLPLDLAHGLWRQSQDGSRAAIAISGERQHPVFGLWPVGLIEAMEQALAAQQRGLWRFAQAQGAGLAPWPAQPIDPFFNVNTPDDIEVLAKMLKPR</sequence>
<keyword evidence="3 8" id="KW-0479">Metal-binding</keyword>
<dbReference type="InterPro" id="IPR013482">
    <property type="entry name" value="Molybde_CF_guanTrfase"/>
</dbReference>
<dbReference type="Pfam" id="PF12804">
    <property type="entry name" value="NTP_transf_3"/>
    <property type="match status" value="1"/>
</dbReference>
<dbReference type="PANTHER" id="PTHR19136:SF81">
    <property type="entry name" value="MOLYBDENUM COFACTOR GUANYLYLTRANSFERASE"/>
    <property type="match status" value="1"/>
</dbReference>
<comment type="catalytic activity">
    <reaction evidence="8">
        <text>Mo-molybdopterin + GTP + H(+) = Mo-molybdopterin guanine dinucleotide + diphosphate</text>
        <dbReference type="Rhea" id="RHEA:34243"/>
        <dbReference type="ChEBI" id="CHEBI:15378"/>
        <dbReference type="ChEBI" id="CHEBI:33019"/>
        <dbReference type="ChEBI" id="CHEBI:37565"/>
        <dbReference type="ChEBI" id="CHEBI:71302"/>
        <dbReference type="ChEBI" id="CHEBI:71310"/>
        <dbReference type="EC" id="2.7.7.77"/>
    </reaction>
</comment>
<dbReference type="HAMAP" id="MF_00316">
    <property type="entry name" value="MobA"/>
    <property type="match status" value="1"/>
</dbReference>
<organism evidence="10">
    <name type="scientific">Magnetospirillum gryphiswaldense</name>
    <dbReference type="NCBI Taxonomy" id="55518"/>
    <lineage>
        <taxon>Bacteria</taxon>
        <taxon>Pseudomonadati</taxon>
        <taxon>Pseudomonadota</taxon>
        <taxon>Alphaproteobacteria</taxon>
        <taxon>Rhodospirillales</taxon>
        <taxon>Rhodospirillaceae</taxon>
        <taxon>Magnetospirillum</taxon>
    </lineage>
</organism>
<comment type="function">
    <text evidence="8">Transfers a GMP moiety from GTP to Mo-molybdopterin (Mo-MPT) cofactor (Moco or molybdenum cofactor) to form Mo-molybdopterin guanine dinucleotide (Mo-MGD) cofactor.</text>
</comment>
<comment type="cofactor">
    <cofactor evidence="8">
        <name>Mg(2+)</name>
        <dbReference type="ChEBI" id="CHEBI:18420"/>
    </cofactor>
</comment>
<comment type="subunit">
    <text evidence="8">Monomer.</text>
</comment>
<evidence type="ECO:0000256" key="7">
    <source>
        <dbReference type="ARBA" id="ARBA00023150"/>
    </source>
</evidence>
<evidence type="ECO:0000256" key="2">
    <source>
        <dbReference type="ARBA" id="ARBA00022679"/>
    </source>
</evidence>
<accession>A4U1J7</accession>
<dbReference type="GO" id="GO:0005737">
    <property type="term" value="C:cytoplasm"/>
    <property type="evidence" value="ECO:0007669"/>
    <property type="project" value="UniProtKB-SubCell"/>
</dbReference>
<feature type="domain" description="MobA-like NTP transferase" evidence="9">
    <location>
        <begin position="6"/>
        <end position="165"/>
    </location>
</feature>
<name>A4U1J7_9PROT</name>
<dbReference type="EMBL" id="CU459003">
    <property type="protein sequence ID" value="CAM76754.1"/>
    <property type="molecule type" value="Genomic_DNA"/>
</dbReference>
<dbReference type="EC" id="2.7.7.77" evidence="8"/>
<feature type="binding site" evidence="8">
    <location>
        <position position="101"/>
    </location>
    <ligand>
        <name>Mg(2+)</name>
        <dbReference type="ChEBI" id="CHEBI:18420"/>
    </ligand>
</feature>
<dbReference type="SUPFAM" id="SSF53448">
    <property type="entry name" value="Nucleotide-diphospho-sugar transferases"/>
    <property type="match status" value="1"/>
</dbReference>
<evidence type="ECO:0000256" key="8">
    <source>
        <dbReference type="HAMAP-Rule" id="MF_00316"/>
    </source>
</evidence>
<evidence type="ECO:0000256" key="5">
    <source>
        <dbReference type="ARBA" id="ARBA00022842"/>
    </source>
</evidence>
<protein>
    <recommendedName>
        <fullName evidence="8">Molybdenum cofactor guanylyltransferase</fullName>
        <shortName evidence="8">MoCo guanylyltransferase</shortName>
        <ecNumber evidence="8">2.7.7.77</ecNumber>
    </recommendedName>
    <alternativeName>
        <fullName evidence="8">GTP:molybdopterin guanylyltransferase</fullName>
    </alternativeName>
    <alternativeName>
        <fullName evidence="8">Mo-MPT guanylyltransferase</fullName>
    </alternativeName>
    <alternativeName>
        <fullName evidence="8">Molybdopterin guanylyltransferase</fullName>
    </alternativeName>
    <alternativeName>
        <fullName evidence="8">Molybdopterin-guanine dinucleotide synthase</fullName>
        <shortName evidence="8">MGD synthase</shortName>
    </alternativeName>
</protein>
<evidence type="ECO:0000313" key="10">
    <source>
        <dbReference type="EMBL" id="CAM76754.1"/>
    </source>
</evidence>
<dbReference type="GO" id="GO:1902758">
    <property type="term" value="P:bis(molybdopterin guanine dinucleotide)molybdenum biosynthetic process"/>
    <property type="evidence" value="ECO:0007669"/>
    <property type="project" value="TreeGrafter"/>
</dbReference>
<dbReference type="NCBIfam" id="TIGR02665">
    <property type="entry name" value="molyb_mobA"/>
    <property type="match status" value="1"/>
</dbReference>
<feature type="binding site" evidence="8">
    <location>
        <position position="101"/>
    </location>
    <ligand>
        <name>GTP</name>
        <dbReference type="ChEBI" id="CHEBI:37565"/>
    </ligand>
</feature>
<comment type="subcellular location">
    <subcellularLocation>
        <location evidence="8">Cytoplasm</location>
    </subcellularLocation>
</comment>